<proteinExistence type="predicted"/>
<evidence type="ECO:0000313" key="2">
    <source>
        <dbReference type="EMBL" id="SPK70454.1"/>
    </source>
</evidence>
<evidence type="ECO:0000256" key="1">
    <source>
        <dbReference type="SAM" id="MobiDB-lite"/>
    </source>
</evidence>
<dbReference type="EMBL" id="OOEF01000051">
    <property type="protein sequence ID" value="SPK70454.1"/>
    <property type="molecule type" value="Genomic_DNA"/>
</dbReference>
<gene>
    <name evidence="2" type="ORF">CT19425_U550005</name>
</gene>
<dbReference type="Proteomes" id="UP000255505">
    <property type="component" value="Unassembled WGS sequence"/>
</dbReference>
<accession>A0A375I6P0</accession>
<dbReference type="AlphaFoldDB" id="A0A375I6P0"/>
<name>A0A375I6P0_9BURK</name>
<sequence length="113" mass="12000">MAMAAMAVSSAPAASPCRQVRAAAARSRREAGMADVGAAEAARQALARRFRDNTGFRAPATRARARRSRPVLPPRFAHAPRAAPAEPCCRAPLVPEMLRRAARSGPVRLFAAL</sequence>
<protein>
    <submittedName>
        <fullName evidence="2">Uncharacterized protein</fullName>
    </submittedName>
</protein>
<feature type="region of interest" description="Disordered" evidence="1">
    <location>
        <begin position="52"/>
        <end position="79"/>
    </location>
</feature>
<evidence type="ECO:0000313" key="3">
    <source>
        <dbReference type="Proteomes" id="UP000255505"/>
    </source>
</evidence>
<reference evidence="2 3" key="1">
    <citation type="submission" date="2018-01" db="EMBL/GenBank/DDBJ databases">
        <authorList>
            <person name="Gaut B.S."/>
            <person name="Morton B.R."/>
            <person name="Clegg M.T."/>
            <person name="Duvall M.R."/>
        </authorList>
    </citation>
    <scope>NUCLEOTIDE SEQUENCE [LARGE SCALE GENOMIC DNA]</scope>
    <source>
        <strain evidence="2">Cupriavidus taiwanensis LMG 19425</strain>
    </source>
</reference>
<organism evidence="2 3">
    <name type="scientific">Cupriavidus taiwanensis</name>
    <dbReference type="NCBI Taxonomy" id="164546"/>
    <lineage>
        <taxon>Bacteria</taxon>
        <taxon>Pseudomonadati</taxon>
        <taxon>Pseudomonadota</taxon>
        <taxon>Betaproteobacteria</taxon>
        <taxon>Burkholderiales</taxon>
        <taxon>Burkholderiaceae</taxon>
        <taxon>Cupriavidus</taxon>
    </lineage>
</organism>